<feature type="region of interest" description="Disordered" evidence="10">
    <location>
        <begin position="1"/>
        <end position="25"/>
    </location>
</feature>
<dbReference type="GO" id="GO:0016251">
    <property type="term" value="F:RNA polymerase II general transcription initiation factor activity"/>
    <property type="evidence" value="ECO:0007669"/>
    <property type="project" value="InterPro"/>
</dbReference>
<dbReference type="PRINTS" id="PR00503">
    <property type="entry name" value="BROMODOMAIN"/>
</dbReference>
<dbReference type="Pfam" id="PF15288">
    <property type="entry name" value="zf-CCHC_6"/>
    <property type="match status" value="1"/>
</dbReference>
<dbReference type="Gene3D" id="1.20.920.10">
    <property type="entry name" value="Bromodomain-like"/>
    <property type="match status" value="2"/>
</dbReference>
<evidence type="ECO:0000259" key="11">
    <source>
        <dbReference type="PROSITE" id="PS50014"/>
    </source>
</evidence>
<dbReference type="PANTHER" id="PTHR13900:SF0">
    <property type="entry name" value="TRANSCRIPTION INITIATION FACTOR TFIID SUBUNIT 1"/>
    <property type="match status" value="1"/>
</dbReference>
<gene>
    <name evidence="12" type="ORF">Pcinc_008705</name>
</gene>
<dbReference type="InterPro" id="IPR018359">
    <property type="entry name" value="Bromodomain_CS"/>
</dbReference>
<evidence type="ECO:0000256" key="2">
    <source>
        <dbReference type="ARBA" id="ARBA00009064"/>
    </source>
</evidence>
<dbReference type="InterPro" id="IPR036741">
    <property type="entry name" value="TAFII-230_TBP-bd_sf"/>
</dbReference>
<dbReference type="FunFam" id="1.20.920.10:FF:000020">
    <property type="entry name" value="Transcription initiation factor TFIID subunit"/>
    <property type="match status" value="1"/>
</dbReference>
<feature type="compositionally biased region" description="Acidic residues" evidence="10">
    <location>
        <begin position="1827"/>
        <end position="1837"/>
    </location>
</feature>
<dbReference type="SMART" id="SM00297">
    <property type="entry name" value="BROMO"/>
    <property type="match status" value="2"/>
</dbReference>
<feature type="region of interest" description="Disordered" evidence="10">
    <location>
        <begin position="445"/>
        <end position="470"/>
    </location>
</feature>
<keyword evidence="13" id="KW-1185">Reference proteome</keyword>
<dbReference type="InterPro" id="IPR041670">
    <property type="entry name" value="Znf-CCHC_6"/>
</dbReference>
<dbReference type="GO" id="GO:0005669">
    <property type="term" value="C:transcription factor TFIID complex"/>
    <property type="evidence" value="ECO:0007669"/>
    <property type="project" value="InterPro"/>
</dbReference>
<evidence type="ECO:0000313" key="12">
    <source>
        <dbReference type="EMBL" id="KAK3887179.1"/>
    </source>
</evidence>
<dbReference type="InterPro" id="IPR036427">
    <property type="entry name" value="Bromodomain-like_sf"/>
</dbReference>
<feature type="compositionally biased region" description="Acidic residues" evidence="10">
    <location>
        <begin position="1105"/>
        <end position="1116"/>
    </location>
</feature>
<comment type="caution">
    <text evidence="12">The sequence shown here is derived from an EMBL/GenBank/DDBJ whole genome shotgun (WGS) entry which is preliminary data.</text>
</comment>
<organism evidence="12 13">
    <name type="scientific">Petrolisthes cinctipes</name>
    <name type="common">Flat porcelain crab</name>
    <dbReference type="NCBI Taxonomy" id="88211"/>
    <lineage>
        <taxon>Eukaryota</taxon>
        <taxon>Metazoa</taxon>
        <taxon>Ecdysozoa</taxon>
        <taxon>Arthropoda</taxon>
        <taxon>Crustacea</taxon>
        <taxon>Multicrustacea</taxon>
        <taxon>Malacostraca</taxon>
        <taxon>Eumalacostraca</taxon>
        <taxon>Eucarida</taxon>
        <taxon>Decapoda</taxon>
        <taxon>Pleocyemata</taxon>
        <taxon>Anomura</taxon>
        <taxon>Galatheoidea</taxon>
        <taxon>Porcellanidae</taxon>
        <taxon>Petrolisthes</taxon>
    </lineage>
</organism>
<feature type="compositionally biased region" description="Acidic residues" evidence="10">
    <location>
        <begin position="106"/>
        <end position="130"/>
    </location>
</feature>
<dbReference type="CDD" id="cd05511">
    <property type="entry name" value="Bromo_TFIID"/>
    <property type="match status" value="2"/>
</dbReference>
<evidence type="ECO:0000256" key="5">
    <source>
        <dbReference type="ARBA" id="ARBA00023163"/>
    </source>
</evidence>
<feature type="region of interest" description="Disordered" evidence="10">
    <location>
        <begin position="565"/>
        <end position="586"/>
    </location>
</feature>
<feature type="coiled-coil region" evidence="9">
    <location>
        <begin position="1231"/>
        <end position="1265"/>
    </location>
</feature>
<sequence>MGGDGSDNDECNEGGSGPPSHTLSLTSFLFGNIDTHGQLEGDVFDGECKRQLASLSRLGLGSLLRQVTDDGEDDDDDDDDDDDHEEEEEEVLEKSPSAIDYSDITEAVDDDVLAREEDDGEDYDAEEDENGLSKSDSELMPPPPPVLRPVGGEAPTVTTNNNNNTSTDKFKKITPLAAMMPSKYAAVDVREIFPDFRTDAVLRFSRLFGPGKVSHLPKIWRHVRRKKKKRATSFNDDDKLCYNDERADEPLTPVVEMPKGFELQFGPEPTTYMCVPDDSIRFGQTQEQDALNNSHRSDRDKNSDRDPNKPHETDWRYGPAQLWYDMLDINLSAGNFDYGFKLRTAEGEEEDDMGENKVDIEPELDPEPITVKDEMPLRKSGYEADVEDEFPDDSFHMVTQYNWEEDIIWNGDDIKHKLNQKRKNMAAGWVPSSCNRTAQAFSQPTKISAPFTSTKAPKPKAQIQKSNSADDTSYSIFPVENEELVYGHWEDHIIWDPENMNSIPEPTVLTLDPNDENIILGIPEDVDPATLSQGSSDAPVKVKIPHPHVKKSKILLGKAGVITTIEEESPPPPPKSPDKDPFNISNDEYYQPKSSEQTIKMSMGGGLLQHSTPVVELQPPFIPTYMGEKKLRLFHRPPLKRYSHGALSTMGPHPVLPLTKEIKKKAKQRDMERLASGGGDVFFMRTPEDLTGKDGDIIILEYNEEYPPLLSQVGMATRIKNYYKRRAGNDKGPPEFRFGETAYAHTSPFLGAMHPGQSIQTQENNMFRAPLYDHKGITTDFLIIRTRNNYFIREMDGVYTVGQECPLYEVPGPNSKRANNFIRDFLQVFIYRLFWKSKDTPRRIKMDEIKRAFPAHSESSIRKRLKPCADFKRTGVDSNWWVIKPEFRLPTEEEIRAMVSPEQCCTYFSMAAAEQRLKDAGYGDKFLSALEDDNDDDTQKLDDEIKVAPWHTTRAYIQAVRGKCLLQLSGPADPTGCGEGFSYIRIPNKPTQNKEEQEQQPKRTVTGTDADLRKLSLNNAKNLLRQYGVPEDEIGKLTRWEVIDVVRTLSTEKAKAGEEGMNKFSRGNRFSIAEHQERYKEECQRIFDLQNRVLASEEVLSTDEGSSEEEDNDSDMEEKGKYIENILANKKTSSQMTLEKEEQERKELQKMIMGEDDRDADKRKGSKKDDDDNSQFGFGTPGRLLRITRTFKTPDGKEYTRTEIVRKTAVIDTYVKIRTSKDETFIKSFAGQLDETQKEEMKRERRRLQEQLRRIKRNQERQQKGIVTPPKTKKPKLKPDLKLKCGACGQVGHMRTNKACPMYAGNTTAAQPINVALTEEQEEEMEKGGLEESEELINVDGTKIKLSSKVIKHAEELKRRSLVLKVPKDQVKNTKRRRAGTVVHCDYLKRKERSVNRRRIDPVITLSTIFEEMLNEMREMSDAQPFLFPVNVKQVPDYYNIVNHPMDLSTIRDNLRQKKYQSREEFLSDISQIVENSKLYNGVKSTLTVTAQKMLELCIDRFSEKEERLMRLEKAINPLLDDNDQVAFDYILDNIVNQKLFSMQESWPFMKPVNKKNVKDYYEIIQSPMDLSTIAKKVKNHKYHSRAEFIHDMELILTNSIRYNGQDSSFTQKAETLIQVTKDNLAEYEAHLDGLEKKITLAQERALEQAETDSLGTSLGPDEDGNYTYAEPDPDHDNNLLGSPSDQHLMGYSGDEDDEHVNVVDGDEDDMMPSTKRRRIQQHHRNVLEEDLEFSEDEEDFGHHHQQQQHHQLLQQHHQQQQHMMVGEVVEGNLVLEDDGVSGEHYLTHQQHHHQHHHQHQQGPDETQGAAEAMVQLSAQYSYYQGDGDEYNPEDLPVEGGMEVDPSYDPSVEFLGGMMPSQPSDNVTINNDLAVSDSDDDGTTQQEQQQQHHQQQQQQQQQQQEDEQEYHHHQHQPIDDQHQSHLQPEEEDDRDALWF</sequence>
<evidence type="ECO:0000256" key="1">
    <source>
        <dbReference type="ARBA" id="ARBA00004123"/>
    </source>
</evidence>
<dbReference type="InterPro" id="IPR022591">
    <property type="entry name" value="TAF1_HAT_dom"/>
</dbReference>
<comment type="similarity">
    <text evidence="2">Belongs to the TAF1 family.</text>
</comment>
<dbReference type="GO" id="GO:0017025">
    <property type="term" value="F:TBP-class protein binding"/>
    <property type="evidence" value="ECO:0007669"/>
    <property type="project" value="InterPro"/>
</dbReference>
<keyword evidence="3" id="KW-0805">Transcription regulation</keyword>
<dbReference type="EMBL" id="JAWQEG010000646">
    <property type="protein sequence ID" value="KAK3887179.1"/>
    <property type="molecule type" value="Genomic_DNA"/>
</dbReference>
<keyword evidence="5" id="KW-0804">Transcription</keyword>
<feature type="compositionally biased region" description="Low complexity" evidence="10">
    <location>
        <begin position="156"/>
        <end position="167"/>
    </location>
</feature>
<dbReference type="Proteomes" id="UP001286313">
    <property type="component" value="Unassembled WGS sequence"/>
</dbReference>
<feature type="compositionally biased region" description="Acidic residues" evidence="10">
    <location>
        <begin position="69"/>
        <end position="91"/>
    </location>
</feature>
<feature type="region of interest" description="Disordered" evidence="10">
    <location>
        <begin position="1788"/>
        <end position="1809"/>
    </location>
</feature>
<dbReference type="InterPro" id="IPR040240">
    <property type="entry name" value="TAF1"/>
</dbReference>
<evidence type="ECO:0000256" key="9">
    <source>
        <dbReference type="SAM" id="Coils"/>
    </source>
</evidence>
<evidence type="ECO:0000256" key="4">
    <source>
        <dbReference type="ARBA" id="ARBA00023117"/>
    </source>
</evidence>
<keyword evidence="4 8" id="KW-0103">Bromodomain</keyword>
<feature type="region of interest" description="Disordered" evidence="10">
    <location>
        <begin position="1098"/>
        <end position="1181"/>
    </location>
</feature>
<feature type="compositionally biased region" description="Acidic residues" evidence="10">
    <location>
        <begin position="1"/>
        <end position="12"/>
    </location>
</feature>
<feature type="compositionally biased region" description="Polar residues" evidence="10">
    <location>
        <begin position="445"/>
        <end position="455"/>
    </location>
</feature>
<evidence type="ECO:0000313" key="13">
    <source>
        <dbReference type="Proteomes" id="UP001286313"/>
    </source>
</evidence>
<feature type="compositionally biased region" description="Acidic residues" evidence="10">
    <location>
        <begin position="1929"/>
        <end position="1939"/>
    </location>
</feature>
<dbReference type="SUPFAM" id="SSF47370">
    <property type="entry name" value="Bromodomain"/>
    <property type="match status" value="2"/>
</dbReference>
<feature type="region of interest" description="Disordered" evidence="10">
    <location>
        <begin position="288"/>
        <end position="315"/>
    </location>
</feature>
<feature type="region of interest" description="Disordered" evidence="10">
    <location>
        <begin position="987"/>
        <end position="1009"/>
    </location>
</feature>
<comment type="subcellular location">
    <subcellularLocation>
        <location evidence="1">Nucleus</location>
    </subcellularLocation>
</comment>
<feature type="compositionally biased region" description="Low complexity" evidence="10">
    <location>
        <begin position="1885"/>
        <end position="1903"/>
    </location>
</feature>
<feature type="region of interest" description="Disordered" evidence="10">
    <location>
        <begin position="59"/>
        <end position="168"/>
    </location>
</feature>
<dbReference type="PROSITE" id="PS50014">
    <property type="entry name" value="BROMODOMAIN_2"/>
    <property type="match status" value="2"/>
</dbReference>
<dbReference type="Pfam" id="PF12157">
    <property type="entry name" value="DUF3591"/>
    <property type="match status" value="1"/>
</dbReference>
<dbReference type="Gene3D" id="1.10.1100.10">
    <property type="entry name" value="TAFII-230 TBP-binding domain"/>
    <property type="match status" value="1"/>
</dbReference>
<feature type="compositionally biased region" description="Low complexity" evidence="10">
    <location>
        <begin position="1749"/>
        <end position="1761"/>
    </location>
</feature>
<feature type="region of interest" description="Disordered" evidence="10">
    <location>
        <begin position="1825"/>
        <end position="1939"/>
    </location>
</feature>
<feature type="domain" description="Bromo" evidence="11">
    <location>
        <begin position="1541"/>
        <end position="1611"/>
    </location>
</feature>
<dbReference type="Pfam" id="PF09247">
    <property type="entry name" value="TBP-binding"/>
    <property type="match status" value="1"/>
</dbReference>
<feature type="region of interest" description="Disordered" evidence="10">
    <location>
        <begin position="1649"/>
        <end position="1699"/>
    </location>
</feature>
<accession>A0AAE1G8E3</accession>
<feature type="compositionally biased region" description="Basic and acidic residues" evidence="10">
    <location>
        <begin position="1138"/>
        <end position="1170"/>
    </location>
</feature>
<dbReference type="InterPro" id="IPR009067">
    <property type="entry name" value="TAF_II_230-bd"/>
</dbReference>
<keyword evidence="6" id="KW-0539">Nucleus</keyword>
<feature type="coiled-coil region" evidence="9">
    <location>
        <begin position="1618"/>
        <end position="1645"/>
    </location>
</feature>
<feature type="domain" description="Bromo" evidence="11">
    <location>
        <begin position="1418"/>
        <end position="1488"/>
    </location>
</feature>
<dbReference type="SUPFAM" id="SSF47055">
    <property type="entry name" value="TAF(II)230 TBP-binding fragment"/>
    <property type="match status" value="1"/>
</dbReference>
<dbReference type="GO" id="GO:0004402">
    <property type="term" value="F:histone acetyltransferase activity"/>
    <property type="evidence" value="ECO:0007669"/>
    <property type="project" value="InterPro"/>
</dbReference>
<feature type="compositionally biased region" description="Polar residues" evidence="10">
    <location>
        <begin position="1861"/>
        <end position="1873"/>
    </location>
</feature>
<dbReference type="PANTHER" id="PTHR13900">
    <property type="entry name" value="TRANSCRIPTION INITIATION FACTOR TFIID"/>
    <property type="match status" value="1"/>
</dbReference>
<protein>
    <recommendedName>
        <fullName evidence="7">Transcription initiation factor TFIID subunit 1</fullName>
    </recommendedName>
</protein>
<feature type="compositionally biased region" description="Basic and acidic residues" evidence="10">
    <location>
        <begin position="992"/>
        <end position="1001"/>
    </location>
</feature>
<evidence type="ECO:0000256" key="3">
    <source>
        <dbReference type="ARBA" id="ARBA00023015"/>
    </source>
</evidence>
<feature type="compositionally biased region" description="Basic residues" evidence="10">
    <location>
        <begin position="1790"/>
        <end position="1800"/>
    </location>
</feature>
<dbReference type="InterPro" id="IPR001487">
    <property type="entry name" value="Bromodomain"/>
</dbReference>
<evidence type="ECO:0000256" key="8">
    <source>
        <dbReference type="PROSITE-ProRule" id="PRU00035"/>
    </source>
</evidence>
<evidence type="ECO:0000256" key="10">
    <source>
        <dbReference type="SAM" id="MobiDB-lite"/>
    </source>
</evidence>
<dbReference type="GO" id="GO:0051123">
    <property type="term" value="P:RNA polymerase II preinitiation complex assembly"/>
    <property type="evidence" value="ECO:0007669"/>
    <property type="project" value="TreeGrafter"/>
</dbReference>
<dbReference type="Pfam" id="PF00439">
    <property type="entry name" value="Bromodomain"/>
    <property type="match status" value="2"/>
</dbReference>
<reference evidence="12" key="1">
    <citation type="submission" date="2023-10" db="EMBL/GenBank/DDBJ databases">
        <title>Genome assemblies of two species of porcelain crab, Petrolisthes cinctipes and Petrolisthes manimaculis (Anomura: Porcellanidae).</title>
        <authorList>
            <person name="Angst P."/>
        </authorList>
    </citation>
    <scope>NUCLEOTIDE SEQUENCE</scope>
    <source>
        <strain evidence="12">PB745_01</strain>
        <tissue evidence="12">Gill</tissue>
    </source>
</reference>
<feature type="region of interest" description="Disordered" evidence="10">
    <location>
        <begin position="1737"/>
        <end position="1761"/>
    </location>
</feature>
<evidence type="ECO:0000256" key="7">
    <source>
        <dbReference type="ARBA" id="ARBA00040102"/>
    </source>
</evidence>
<name>A0AAE1G8E3_PETCI</name>
<proteinExistence type="inferred from homology"/>
<evidence type="ECO:0000256" key="6">
    <source>
        <dbReference type="ARBA" id="ARBA00023242"/>
    </source>
</evidence>
<feature type="compositionally biased region" description="Basic and acidic residues" evidence="10">
    <location>
        <begin position="295"/>
        <end position="315"/>
    </location>
</feature>
<keyword evidence="9" id="KW-0175">Coiled coil</keyword>
<dbReference type="PROSITE" id="PS00633">
    <property type="entry name" value="BROMODOMAIN_1"/>
    <property type="match status" value="2"/>
</dbReference>